<keyword evidence="9" id="KW-1185">Reference proteome</keyword>
<evidence type="ECO:0000313" key="8">
    <source>
        <dbReference type="EMBL" id="TJY62479.1"/>
    </source>
</evidence>
<dbReference type="Gene3D" id="3.60.21.10">
    <property type="match status" value="1"/>
</dbReference>
<dbReference type="PANTHER" id="PTHR34990">
    <property type="entry name" value="UDP-2,3-DIACYLGLUCOSAMINE HYDROLASE-RELATED"/>
    <property type="match status" value="1"/>
</dbReference>
<dbReference type="EMBL" id="SUKA01000008">
    <property type="protein sequence ID" value="TJY62479.1"/>
    <property type="molecule type" value="Genomic_DNA"/>
</dbReference>
<dbReference type="SUPFAM" id="SSF56300">
    <property type="entry name" value="Metallo-dependent phosphatases"/>
    <property type="match status" value="1"/>
</dbReference>
<proteinExistence type="predicted"/>
<evidence type="ECO:0000259" key="7">
    <source>
        <dbReference type="Pfam" id="PF00149"/>
    </source>
</evidence>
<keyword evidence="6" id="KW-0464">Manganese</keyword>
<comment type="caution">
    <text evidence="8">The sequence shown here is derived from an EMBL/GenBank/DDBJ whole genome shotgun (WGS) entry which is preliminary data.</text>
</comment>
<dbReference type="OrthoDB" id="9802481at2"/>
<dbReference type="PANTHER" id="PTHR34990:SF1">
    <property type="entry name" value="UDP-2,3-DIACYLGLUCOSAMINE HYDROLASE"/>
    <property type="match status" value="1"/>
</dbReference>
<keyword evidence="2" id="KW-0997">Cell inner membrane</keyword>
<keyword evidence="4" id="KW-0378">Hydrolase</keyword>
<dbReference type="GO" id="GO:0046872">
    <property type="term" value="F:metal ion binding"/>
    <property type="evidence" value="ECO:0007669"/>
    <property type="project" value="UniProtKB-KW"/>
</dbReference>
<evidence type="ECO:0000256" key="2">
    <source>
        <dbReference type="ARBA" id="ARBA00022519"/>
    </source>
</evidence>
<sequence length="253" mass="29872">MSTRNRIYFASDFHLGSHPDESSKQRERAIVSWLDSIKSDAVELYLVGDIFDFWFEYATVVPKGYIRFLGKLAELADLGVKITFFKGNHDMWMFGYLEEELGATIISDELELNLNGKSFYIHHGDGLGPGDRKYKFLKKIFRSKVCQWLFARLHPNLGIGIAQRWSKHSRAASNTEEKFLGEENEWLIQYGKELLTRKHYDYLIFGHRHFPYDIKLSDRTQIINLGEWITYSTYAVWDGEELRMMNYEWRIKN</sequence>
<dbReference type="InterPro" id="IPR043461">
    <property type="entry name" value="LpxH-like"/>
</dbReference>
<dbReference type="GO" id="GO:0016020">
    <property type="term" value="C:membrane"/>
    <property type="evidence" value="ECO:0007669"/>
    <property type="project" value="GOC"/>
</dbReference>
<accession>A0A4V5LXG2</accession>
<evidence type="ECO:0000313" key="9">
    <source>
        <dbReference type="Proteomes" id="UP000309872"/>
    </source>
</evidence>
<reference evidence="8 9" key="1">
    <citation type="submission" date="2019-04" db="EMBL/GenBank/DDBJ databases">
        <title>Sphingobacterium olei sp. nov., isolated from oil-contaminated soil.</title>
        <authorList>
            <person name="Liu B."/>
        </authorList>
    </citation>
    <scope>NUCLEOTIDE SEQUENCE [LARGE SCALE GENOMIC DNA]</scope>
    <source>
        <strain evidence="8 9">Y3L14</strain>
    </source>
</reference>
<evidence type="ECO:0000256" key="4">
    <source>
        <dbReference type="ARBA" id="ARBA00022801"/>
    </source>
</evidence>
<evidence type="ECO:0000256" key="5">
    <source>
        <dbReference type="ARBA" id="ARBA00023136"/>
    </source>
</evidence>
<gene>
    <name evidence="8" type="ORF">FAZ19_20720</name>
</gene>
<dbReference type="InterPro" id="IPR004843">
    <property type="entry name" value="Calcineurin-like_PHP"/>
</dbReference>
<dbReference type="GO" id="GO:0008758">
    <property type="term" value="F:UDP-2,3-diacylglucosamine hydrolase activity"/>
    <property type="evidence" value="ECO:0007669"/>
    <property type="project" value="TreeGrafter"/>
</dbReference>
<feature type="domain" description="Calcineurin-like phosphoesterase" evidence="7">
    <location>
        <begin position="6"/>
        <end position="209"/>
    </location>
</feature>
<name>A0A4V5LXG2_9SPHI</name>
<protein>
    <submittedName>
        <fullName evidence="8">UDP-2,3-diacylglucosamine diphosphatase</fullName>
    </submittedName>
</protein>
<evidence type="ECO:0000256" key="1">
    <source>
        <dbReference type="ARBA" id="ARBA00022475"/>
    </source>
</evidence>
<dbReference type="Proteomes" id="UP000309872">
    <property type="component" value="Unassembled WGS sequence"/>
</dbReference>
<dbReference type="AlphaFoldDB" id="A0A4V5LXG2"/>
<dbReference type="RefSeq" id="WP_136822676.1">
    <property type="nucleotide sequence ID" value="NZ_BMJX01000008.1"/>
</dbReference>
<evidence type="ECO:0000256" key="3">
    <source>
        <dbReference type="ARBA" id="ARBA00022723"/>
    </source>
</evidence>
<keyword evidence="5" id="KW-0472">Membrane</keyword>
<dbReference type="Pfam" id="PF00149">
    <property type="entry name" value="Metallophos"/>
    <property type="match status" value="1"/>
</dbReference>
<keyword evidence="1" id="KW-1003">Cell membrane</keyword>
<keyword evidence="3" id="KW-0479">Metal-binding</keyword>
<dbReference type="GO" id="GO:0009245">
    <property type="term" value="P:lipid A biosynthetic process"/>
    <property type="evidence" value="ECO:0007669"/>
    <property type="project" value="TreeGrafter"/>
</dbReference>
<dbReference type="CDD" id="cd07398">
    <property type="entry name" value="MPP_YbbF-LpxH"/>
    <property type="match status" value="1"/>
</dbReference>
<evidence type="ECO:0000256" key="6">
    <source>
        <dbReference type="ARBA" id="ARBA00023211"/>
    </source>
</evidence>
<dbReference type="InterPro" id="IPR029052">
    <property type="entry name" value="Metallo-depent_PP-like"/>
</dbReference>
<organism evidence="8 9">
    <name type="scientific">Sphingobacterium alkalisoli</name>
    <dbReference type="NCBI Taxonomy" id="1874115"/>
    <lineage>
        <taxon>Bacteria</taxon>
        <taxon>Pseudomonadati</taxon>
        <taxon>Bacteroidota</taxon>
        <taxon>Sphingobacteriia</taxon>
        <taxon>Sphingobacteriales</taxon>
        <taxon>Sphingobacteriaceae</taxon>
        <taxon>Sphingobacterium</taxon>
    </lineage>
</organism>